<comment type="caution">
    <text evidence="8">The sequence shown here is derived from an EMBL/GenBank/DDBJ whole genome shotgun (WGS) entry which is preliminary data.</text>
</comment>
<keyword evidence="5" id="KW-0046">Antibiotic resistance</keyword>
<dbReference type="Proteomes" id="UP000313066">
    <property type="component" value="Unassembled WGS sequence"/>
</dbReference>
<feature type="region of interest" description="Disordered" evidence="6">
    <location>
        <begin position="33"/>
        <end position="55"/>
    </location>
</feature>
<dbReference type="SUPFAM" id="SSF52540">
    <property type="entry name" value="P-loop containing nucleoside triphosphate hydrolases"/>
    <property type="match status" value="1"/>
</dbReference>
<dbReference type="PANTHER" id="PTHR42711:SF16">
    <property type="entry name" value="ABC TRANSPORTER ATP-BINDING PROTEIN"/>
    <property type="match status" value="1"/>
</dbReference>
<keyword evidence="9" id="KW-1185">Reference proteome</keyword>
<dbReference type="AlphaFoldDB" id="A0A5N6BMX8"/>
<dbReference type="PROSITE" id="PS00211">
    <property type="entry name" value="ABC_TRANSPORTER_1"/>
    <property type="match status" value="1"/>
</dbReference>
<protein>
    <submittedName>
        <fullName evidence="8">ATP-binding cassette domain-containing protein</fullName>
    </submittedName>
</protein>
<evidence type="ECO:0000256" key="2">
    <source>
        <dbReference type="ARBA" id="ARBA00022448"/>
    </source>
</evidence>
<dbReference type="InterPro" id="IPR003593">
    <property type="entry name" value="AAA+_ATPase"/>
</dbReference>
<dbReference type="InterPro" id="IPR017871">
    <property type="entry name" value="ABC_transporter-like_CS"/>
</dbReference>
<dbReference type="InterPro" id="IPR003439">
    <property type="entry name" value="ABC_transporter-like_ATP-bd"/>
</dbReference>
<gene>
    <name evidence="8" type="ORF">FH610_027120</name>
</gene>
<dbReference type="GO" id="GO:0005524">
    <property type="term" value="F:ATP binding"/>
    <property type="evidence" value="ECO:0007669"/>
    <property type="project" value="UniProtKB-KW"/>
</dbReference>
<dbReference type="GO" id="GO:0016887">
    <property type="term" value="F:ATP hydrolysis activity"/>
    <property type="evidence" value="ECO:0007669"/>
    <property type="project" value="InterPro"/>
</dbReference>
<feature type="domain" description="ABC transporter" evidence="7">
    <location>
        <begin position="63"/>
        <end position="296"/>
    </location>
</feature>
<accession>A0A5N6BMX8</accession>
<keyword evidence="4 8" id="KW-0067">ATP-binding</keyword>
<dbReference type="EMBL" id="VDMA02000016">
    <property type="protein sequence ID" value="KAB8181765.1"/>
    <property type="molecule type" value="Genomic_DNA"/>
</dbReference>
<keyword evidence="3" id="KW-0547">Nucleotide-binding</keyword>
<dbReference type="Gene3D" id="3.40.50.300">
    <property type="entry name" value="P-loop containing nucleotide triphosphate hydrolases"/>
    <property type="match status" value="1"/>
</dbReference>
<dbReference type="GO" id="GO:0005886">
    <property type="term" value="C:plasma membrane"/>
    <property type="evidence" value="ECO:0007669"/>
    <property type="project" value="UniProtKB-SubCell"/>
</dbReference>
<evidence type="ECO:0000313" key="8">
    <source>
        <dbReference type="EMBL" id="KAB8181765.1"/>
    </source>
</evidence>
<sequence>MVLPATPVAHVCGVVLPARPRLILDLRRVPVRPGTSGEPLTSLGSRPTAGGRSEGQAVLRDVVTAVGLTKRYRGSERPAVDDVSFEIAEGETVGLLGPNGAGKTTLIKMICGVTTPTSGEIRVFDADPVRQPVLAKSGIGAMHQTGPFDMMLPALDNLRIAARFRGLRWRDVRPWALEVADFLGLTGAMQRLVFQMSGGQRQRLQLVRALLTIPQLLILDEPSAGLDVAGRRQVERFVTWLREEHGVTVLWTSHHIDELERNSQRVLVIDRGKVLRFAKPRELVEEFGSTHLLVTVEDPGSGGLVATWAESAGLRAKAEDDEVRIDDANARDVLPELSRYCQDHAIAITGVSTAVDSLEEVFLRMTGNEG</sequence>
<dbReference type="SMART" id="SM00382">
    <property type="entry name" value="AAA"/>
    <property type="match status" value="1"/>
</dbReference>
<evidence type="ECO:0000256" key="6">
    <source>
        <dbReference type="SAM" id="MobiDB-lite"/>
    </source>
</evidence>
<reference evidence="8 9" key="1">
    <citation type="submission" date="2019-10" db="EMBL/GenBank/DDBJ databases">
        <title>Nonomuraea sp. nov., isolated from Phyllanthus amarus.</title>
        <authorList>
            <person name="Klykleung N."/>
            <person name="Tanasupawat S."/>
        </authorList>
    </citation>
    <scope>NUCLEOTIDE SEQUENCE [LARGE SCALE GENOMIC DNA]</scope>
    <source>
        <strain evidence="8 9">CR1-09</strain>
    </source>
</reference>
<evidence type="ECO:0000256" key="5">
    <source>
        <dbReference type="ARBA" id="ARBA00023251"/>
    </source>
</evidence>
<organism evidence="8 9">
    <name type="scientific">Microbispora catharanthi</name>
    <dbReference type="NCBI Taxonomy" id="1712871"/>
    <lineage>
        <taxon>Bacteria</taxon>
        <taxon>Bacillati</taxon>
        <taxon>Actinomycetota</taxon>
        <taxon>Actinomycetes</taxon>
        <taxon>Streptosporangiales</taxon>
        <taxon>Streptosporangiaceae</taxon>
        <taxon>Microbispora</taxon>
    </lineage>
</organism>
<evidence type="ECO:0000313" key="9">
    <source>
        <dbReference type="Proteomes" id="UP000313066"/>
    </source>
</evidence>
<evidence type="ECO:0000256" key="3">
    <source>
        <dbReference type="ARBA" id="ARBA00022741"/>
    </source>
</evidence>
<name>A0A5N6BMX8_9ACTN</name>
<comment type="subcellular location">
    <subcellularLocation>
        <location evidence="1">Cell membrane</location>
        <topology evidence="1">Peripheral membrane protein</topology>
    </subcellularLocation>
</comment>
<dbReference type="PANTHER" id="PTHR42711">
    <property type="entry name" value="ABC TRANSPORTER ATP-BINDING PROTEIN"/>
    <property type="match status" value="1"/>
</dbReference>
<dbReference type="PROSITE" id="PS50893">
    <property type="entry name" value="ABC_TRANSPORTER_2"/>
    <property type="match status" value="1"/>
</dbReference>
<keyword evidence="2" id="KW-0813">Transport</keyword>
<proteinExistence type="predicted"/>
<evidence type="ECO:0000256" key="4">
    <source>
        <dbReference type="ARBA" id="ARBA00022840"/>
    </source>
</evidence>
<dbReference type="InterPro" id="IPR050763">
    <property type="entry name" value="ABC_transporter_ATP-binding"/>
</dbReference>
<dbReference type="Pfam" id="PF00005">
    <property type="entry name" value="ABC_tran"/>
    <property type="match status" value="1"/>
</dbReference>
<evidence type="ECO:0000259" key="7">
    <source>
        <dbReference type="PROSITE" id="PS50893"/>
    </source>
</evidence>
<dbReference type="InterPro" id="IPR027417">
    <property type="entry name" value="P-loop_NTPase"/>
</dbReference>
<evidence type="ECO:0000256" key="1">
    <source>
        <dbReference type="ARBA" id="ARBA00004202"/>
    </source>
</evidence>
<dbReference type="GO" id="GO:0046677">
    <property type="term" value="P:response to antibiotic"/>
    <property type="evidence" value="ECO:0007669"/>
    <property type="project" value="UniProtKB-KW"/>
</dbReference>